<feature type="signal peptide" evidence="2">
    <location>
        <begin position="1"/>
        <end position="27"/>
    </location>
</feature>
<evidence type="ECO:0000256" key="1">
    <source>
        <dbReference type="ARBA" id="ARBA00022801"/>
    </source>
</evidence>
<dbReference type="PANTHER" id="PTHR48081:SF13">
    <property type="entry name" value="ALPHA_BETA HYDROLASE"/>
    <property type="match status" value="1"/>
</dbReference>
<dbReference type="InterPro" id="IPR029058">
    <property type="entry name" value="AB_hydrolase_fold"/>
</dbReference>
<keyword evidence="2" id="KW-0732">Signal</keyword>
<proteinExistence type="predicted"/>
<dbReference type="EMBL" id="CP034549">
    <property type="protein sequence ID" value="AZQ42925.1"/>
    <property type="molecule type" value="Genomic_DNA"/>
</dbReference>
<dbReference type="InterPro" id="IPR050300">
    <property type="entry name" value="GDXG_lipolytic_enzyme"/>
</dbReference>
<dbReference type="AlphaFoldDB" id="A0A3S9MUR9"/>
<dbReference type="OrthoDB" id="9777975at2"/>
<dbReference type="Proteomes" id="UP000279600">
    <property type="component" value="Chromosome"/>
</dbReference>
<dbReference type="InterPro" id="IPR049492">
    <property type="entry name" value="BD-FAE-like_dom"/>
</dbReference>
<keyword evidence="5" id="KW-1185">Reference proteome</keyword>
<evidence type="ECO:0000313" key="4">
    <source>
        <dbReference type="EMBL" id="AZQ42925.1"/>
    </source>
</evidence>
<evidence type="ECO:0000259" key="3">
    <source>
        <dbReference type="Pfam" id="PF20434"/>
    </source>
</evidence>
<sequence>MTIRKRYMRFFSTIIGILALTITSCTAADDAVSTAPITNLPAAIEKNASYGNHTQQTYDLYLPANRKANTTQTIVLLHGGSWVSGDKSSMDFMVQRIQSSLPNHAIINMNYRLANGSTVKAFPNQLEDIELMLDTLQEQSGSWQISDKTTLLGVSAGAHLSLLYAAAYDESDQVNKVINIVGPTDFTDDFYAGNPSFQFMFNALVDVPALNTNDPVTAVSPAQRITTSMPAVFNFYGNQDRLVALSQLESLEKALDQFAIPYESTIYDGGHANWNESQLQDLEDKIKSFLGG</sequence>
<feature type="chain" id="PRO_5019514029" evidence="2">
    <location>
        <begin position="28"/>
        <end position="292"/>
    </location>
</feature>
<dbReference type="GO" id="GO:0016787">
    <property type="term" value="F:hydrolase activity"/>
    <property type="evidence" value="ECO:0007669"/>
    <property type="project" value="UniProtKB-KW"/>
</dbReference>
<dbReference type="KEGG" id="noj:EJ995_01245"/>
<evidence type="ECO:0000313" key="5">
    <source>
        <dbReference type="Proteomes" id="UP000279600"/>
    </source>
</evidence>
<feature type="domain" description="BD-FAE-like" evidence="3">
    <location>
        <begin position="59"/>
        <end position="255"/>
    </location>
</feature>
<gene>
    <name evidence="4" type="ORF">EJ995_01245</name>
</gene>
<evidence type="ECO:0000256" key="2">
    <source>
        <dbReference type="SAM" id="SignalP"/>
    </source>
</evidence>
<name>A0A3S9MUR9_9FLAO</name>
<dbReference type="PANTHER" id="PTHR48081">
    <property type="entry name" value="AB HYDROLASE SUPERFAMILY PROTEIN C4A8.06C"/>
    <property type="match status" value="1"/>
</dbReference>
<protein>
    <submittedName>
        <fullName evidence="4">Alpha/beta hydrolase</fullName>
    </submittedName>
</protein>
<organism evidence="4 5">
    <name type="scientific">Nonlabens ponticola</name>
    <dbReference type="NCBI Taxonomy" id="2496866"/>
    <lineage>
        <taxon>Bacteria</taxon>
        <taxon>Pseudomonadati</taxon>
        <taxon>Bacteroidota</taxon>
        <taxon>Flavobacteriia</taxon>
        <taxon>Flavobacteriales</taxon>
        <taxon>Flavobacteriaceae</taxon>
        <taxon>Nonlabens</taxon>
    </lineage>
</organism>
<accession>A0A3S9MUR9</accession>
<reference evidence="4 5" key="1">
    <citation type="submission" date="2018-12" db="EMBL/GenBank/DDBJ databases">
        <title>Complete genome of Nonlabens sp. MJ115.</title>
        <authorList>
            <person name="Choi H.S."/>
            <person name="Jung J."/>
        </authorList>
    </citation>
    <scope>NUCLEOTIDE SEQUENCE [LARGE SCALE GENOMIC DNA]</scope>
    <source>
        <strain evidence="4 5">MJ115</strain>
    </source>
</reference>
<keyword evidence="1 4" id="KW-0378">Hydrolase</keyword>
<dbReference type="Pfam" id="PF20434">
    <property type="entry name" value="BD-FAE"/>
    <property type="match status" value="1"/>
</dbReference>
<dbReference type="Gene3D" id="3.40.50.1820">
    <property type="entry name" value="alpha/beta hydrolase"/>
    <property type="match status" value="1"/>
</dbReference>
<dbReference type="SUPFAM" id="SSF53474">
    <property type="entry name" value="alpha/beta-Hydrolases"/>
    <property type="match status" value="1"/>
</dbReference>
<dbReference type="PROSITE" id="PS51257">
    <property type="entry name" value="PROKAR_LIPOPROTEIN"/>
    <property type="match status" value="1"/>
</dbReference>